<evidence type="ECO:0000313" key="1">
    <source>
        <dbReference type="EMBL" id="PSU47700.1"/>
    </source>
</evidence>
<comment type="caution">
    <text evidence="1">The sequence shown here is derived from an EMBL/GenBank/DDBJ whole genome shotgun (WGS) entry which is preliminary data.</text>
</comment>
<keyword evidence="2" id="KW-1185">Reference proteome</keyword>
<accession>A0A2T3JFK1</accession>
<organism evidence="1 2">
    <name type="scientific">Photobacterium frigidiphilum</name>
    <dbReference type="NCBI Taxonomy" id="264736"/>
    <lineage>
        <taxon>Bacteria</taxon>
        <taxon>Pseudomonadati</taxon>
        <taxon>Pseudomonadota</taxon>
        <taxon>Gammaproteobacteria</taxon>
        <taxon>Vibrionales</taxon>
        <taxon>Vibrionaceae</taxon>
        <taxon>Photobacterium</taxon>
    </lineage>
</organism>
<name>A0A2T3JFK1_9GAMM</name>
<protein>
    <submittedName>
        <fullName evidence="1">GrdX</fullName>
    </submittedName>
</protein>
<dbReference type="NCBIfam" id="NF038093">
    <property type="entry name" value="GrdX"/>
    <property type="match status" value="1"/>
</dbReference>
<reference evidence="1 2" key="1">
    <citation type="submission" date="2018-01" db="EMBL/GenBank/DDBJ databases">
        <title>Whole genome sequencing of Histamine producing bacteria.</title>
        <authorList>
            <person name="Butler K."/>
        </authorList>
    </citation>
    <scope>NUCLEOTIDE SEQUENCE [LARGE SCALE GENOMIC DNA]</scope>
    <source>
        <strain evidence="1 2">JCM 12947</strain>
    </source>
</reference>
<dbReference type="EMBL" id="PYMJ01000013">
    <property type="protein sequence ID" value="PSU47700.1"/>
    <property type="molecule type" value="Genomic_DNA"/>
</dbReference>
<sequence length="140" mass="16077">MRLDKFEIITNNPLVCKTISRINHTQENTLYDVLTVARDRIHLGAKIISHPLAGSVKPHETPYRSIILSNSSDELDFQSLNTLEQAIERYQVLCKNNPDHLTQTSANIVERYEEKKRNDFQLIDCQLIKSSLSSFGLHLD</sequence>
<dbReference type="AlphaFoldDB" id="A0A2T3JFK1"/>
<dbReference type="Proteomes" id="UP000240987">
    <property type="component" value="Unassembled WGS sequence"/>
</dbReference>
<evidence type="ECO:0000313" key="2">
    <source>
        <dbReference type="Proteomes" id="UP000240987"/>
    </source>
</evidence>
<dbReference type="RefSeq" id="WP_107243324.1">
    <property type="nucleotide sequence ID" value="NZ_JAKJUA010000023.1"/>
</dbReference>
<dbReference type="InterPro" id="IPR047735">
    <property type="entry name" value="GrdX-like"/>
</dbReference>
<gene>
    <name evidence="1" type="ORF">C9J12_14230</name>
</gene>
<dbReference type="OrthoDB" id="9815289at2"/>
<proteinExistence type="predicted"/>